<comment type="caution">
    <text evidence="2">The sequence shown here is derived from an EMBL/GenBank/DDBJ whole genome shotgun (WGS) entry which is preliminary data.</text>
</comment>
<keyword evidence="3" id="KW-1185">Reference proteome</keyword>
<keyword evidence="1" id="KW-0732">Signal</keyword>
<evidence type="ECO:0000313" key="2">
    <source>
        <dbReference type="EMBL" id="KAJ3781234.1"/>
    </source>
</evidence>
<feature type="chain" id="PRO_5041274239" evidence="1">
    <location>
        <begin position="21"/>
        <end position="98"/>
    </location>
</feature>
<dbReference type="AlphaFoldDB" id="A0AA38NJQ2"/>
<organism evidence="2 3">
    <name type="scientific">Lentinula aff. detonsa</name>
    <dbReference type="NCBI Taxonomy" id="2804958"/>
    <lineage>
        <taxon>Eukaryota</taxon>
        <taxon>Fungi</taxon>
        <taxon>Dikarya</taxon>
        <taxon>Basidiomycota</taxon>
        <taxon>Agaricomycotina</taxon>
        <taxon>Agaricomycetes</taxon>
        <taxon>Agaricomycetidae</taxon>
        <taxon>Agaricales</taxon>
        <taxon>Marasmiineae</taxon>
        <taxon>Omphalotaceae</taxon>
        <taxon>Lentinula</taxon>
    </lineage>
</organism>
<dbReference type="EMBL" id="MU793585">
    <property type="protein sequence ID" value="KAJ3781234.1"/>
    <property type="molecule type" value="Genomic_DNA"/>
</dbReference>
<accession>A0AA38NJQ2</accession>
<proteinExistence type="predicted"/>
<reference evidence="2" key="1">
    <citation type="submission" date="2022-08" db="EMBL/GenBank/DDBJ databases">
        <authorList>
            <consortium name="DOE Joint Genome Institute"/>
            <person name="Min B."/>
            <person name="Riley R."/>
            <person name="Sierra-Patev S."/>
            <person name="Naranjo-Ortiz M."/>
            <person name="Looney B."/>
            <person name="Konkel Z."/>
            <person name="Slot J.C."/>
            <person name="Sakamoto Y."/>
            <person name="Steenwyk J.L."/>
            <person name="Rokas A."/>
            <person name="Carro J."/>
            <person name="Camarero S."/>
            <person name="Ferreira P."/>
            <person name="Molpeceres G."/>
            <person name="Ruiz-Duenas F.J."/>
            <person name="Serrano A."/>
            <person name="Henrissat B."/>
            <person name="Drula E."/>
            <person name="Hughes K.W."/>
            <person name="Mata J.L."/>
            <person name="Ishikawa N.K."/>
            <person name="Vargas-Isla R."/>
            <person name="Ushijima S."/>
            <person name="Smith C.A."/>
            <person name="Ahrendt S."/>
            <person name="Andreopoulos W."/>
            <person name="He G."/>
            <person name="Labutti K."/>
            <person name="Lipzen A."/>
            <person name="Ng V."/>
            <person name="Sandor L."/>
            <person name="Barry K."/>
            <person name="Martinez A.T."/>
            <person name="Xiao Y."/>
            <person name="Gibbons J.G."/>
            <person name="Terashima K."/>
            <person name="Hibbett D.S."/>
            <person name="Grigoriev I.V."/>
        </authorList>
    </citation>
    <scope>NUCLEOTIDE SEQUENCE</scope>
    <source>
        <strain evidence="2">TFB10291</strain>
    </source>
</reference>
<feature type="signal peptide" evidence="1">
    <location>
        <begin position="1"/>
        <end position="20"/>
    </location>
</feature>
<protein>
    <submittedName>
        <fullName evidence="2">Uncharacterized protein</fullName>
    </submittedName>
</protein>
<sequence>MRFPVASFYVLLGLFAVGSSVPTGAKRLARLKLNQQTSFFAHSTYSVGDELKNVVDSTKPTVRFTFVLITGGWTNETAKTPRGCSICKIKRLSYTPAC</sequence>
<dbReference type="Proteomes" id="UP001163798">
    <property type="component" value="Unassembled WGS sequence"/>
</dbReference>
<evidence type="ECO:0000313" key="3">
    <source>
        <dbReference type="Proteomes" id="UP001163798"/>
    </source>
</evidence>
<name>A0AA38NJQ2_9AGAR</name>
<evidence type="ECO:0000256" key="1">
    <source>
        <dbReference type="SAM" id="SignalP"/>
    </source>
</evidence>
<gene>
    <name evidence="2" type="ORF">GGU10DRAFT_118228</name>
</gene>